<feature type="chain" id="PRO_5015448062" description="Secreted protein" evidence="2">
    <location>
        <begin position="33"/>
        <end position="161"/>
    </location>
</feature>
<sequence length="161" mass="19043">MFSRTTRRSLVFGLLVALTLGLGSVASRPAAANYLAGRHYYSGWSYHPRSSYYYSYYYYKPYSSYSGYRHHYCVYYPTRTRYVYYYNPVRRVYWGRYDLEEKGYSLLAEEDRKEKLEDIPEKAFPKPGKMPEIPDSEDGERMLPIDPEKLPSTKDPKDAPK</sequence>
<gene>
    <name evidence="3" type="ORF">C5Y83_27935</name>
</gene>
<dbReference type="Proteomes" id="UP000238322">
    <property type="component" value="Unassembled WGS sequence"/>
</dbReference>
<feature type="region of interest" description="Disordered" evidence="1">
    <location>
        <begin position="117"/>
        <end position="161"/>
    </location>
</feature>
<proteinExistence type="predicted"/>
<dbReference type="EMBL" id="PUHY01000016">
    <property type="protein sequence ID" value="PQO28445.1"/>
    <property type="molecule type" value="Genomic_DNA"/>
</dbReference>
<evidence type="ECO:0000313" key="3">
    <source>
        <dbReference type="EMBL" id="PQO28445.1"/>
    </source>
</evidence>
<comment type="caution">
    <text evidence="3">The sequence shown here is derived from an EMBL/GenBank/DDBJ whole genome shotgun (WGS) entry which is preliminary data.</text>
</comment>
<dbReference type="OrthoDB" id="275244at2"/>
<feature type="compositionally biased region" description="Basic and acidic residues" evidence="1">
    <location>
        <begin position="139"/>
        <end position="161"/>
    </location>
</feature>
<evidence type="ECO:0008006" key="5">
    <source>
        <dbReference type="Google" id="ProtNLM"/>
    </source>
</evidence>
<accession>A0A2S8F8I0</accession>
<organism evidence="3 4">
    <name type="scientific">Blastopirellula marina</name>
    <dbReference type="NCBI Taxonomy" id="124"/>
    <lineage>
        <taxon>Bacteria</taxon>
        <taxon>Pseudomonadati</taxon>
        <taxon>Planctomycetota</taxon>
        <taxon>Planctomycetia</taxon>
        <taxon>Pirellulales</taxon>
        <taxon>Pirellulaceae</taxon>
        <taxon>Blastopirellula</taxon>
    </lineage>
</organism>
<evidence type="ECO:0000256" key="1">
    <source>
        <dbReference type="SAM" id="MobiDB-lite"/>
    </source>
</evidence>
<keyword evidence="2" id="KW-0732">Signal</keyword>
<reference evidence="3 4" key="1">
    <citation type="submission" date="2018-02" db="EMBL/GenBank/DDBJ databases">
        <title>Comparative genomes isolates from brazilian mangrove.</title>
        <authorList>
            <person name="Araujo J.E."/>
            <person name="Taketani R.G."/>
            <person name="Silva M.C.P."/>
            <person name="Loureco M.V."/>
            <person name="Andreote F.D."/>
        </authorList>
    </citation>
    <scope>NUCLEOTIDE SEQUENCE [LARGE SCALE GENOMIC DNA]</scope>
    <source>
        <strain evidence="3 4">Hex-1 MGV</strain>
    </source>
</reference>
<dbReference type="RefSeq" id="WP_105333114.1">
    <property type="nucleotide sequence ID" value="NZ_PUHY01000016.1"/>
</dbReference>
<protein>
    <recommendedName>
        <fullName evidence="5">Secreted protein</fullName>
    </recommendedName>
</protein>
<name>A0A2S8F8I0_9BACT</name>
<evidence type="ECO:0000313" key="4">
    <source>
        <dbReference type="Proteomes" id="UP000238322"/>
    </source>
</evidence>
<evidence type="ECO:0000256" key="2">
    <source>
        <dbReference type="SAM" id="SignalP"/>
    </source>
</evidence>
<feature type="signal peptide" evidence="2">
    <location>
        <begin position="1"/>
        <end position="32"/>
    </location>
</feature>
<dbReference type="AlphaFoldDB" id="A0A2S8F8I0"/>